<dbReference type="Proteomes" id="UP000050794">
    <property type="component" value="Unassembled WGS sequence"/>
</dbReference>
<dbReference type="SUPFAM" id="SSF48065">
    <property type="entry name" value="DBL homology domain (DH-domain)"/>
    <property type="match status" value="1"/>
</dbReference>
<organism evidence="4 5">
    <name type="scientific">Toxocara canis</name>
    <name type="common">Canine roundworm</name>
    <dbReference type="NCBI Taxonomy" id="6265"/>
    <lineage>
        <taxon>Eukaryota</taxon>
        <taxon>Metazoa</taxon>
        <taxon>Ecdysozoa</taxon>
        <taxon>Nematoda</taxon>
        <taxon>Chromadorea</taxon>
        <taxon>Rhabditida</taxon>
        <taxon>Spirurina</taxon>
        <taxon>Ascaridomorpha</taxon>
        <taxon>Ascaridoidea</taxon>
        <taxon>Toxocaridae</taxon>
        <taxon>Toxocara</taxon>
    </lineage>
</organism>
<dbReference type="GO" id="GO:0006406">
    <property type="term" value="P:mRNA export from nucleus"/>
    <property type="evidence" value="ECO:0007669"/>
    <property type="project" value="TreeGrafter"/>
</dbReference>
<dbReference type="WBParaSite" id="TCNE_0000649901-mRNA-1">
    <property type="protein sequence ID" value="TCNE_0000649901-mRNA-1"/>
    <property type="gene ID" value="TCNE_0000649901"/>
</dbReference>
<dbReference type="PANTHER" id="PTHR18898:SF2">
    <property type="entry name" value="NUCLEOPROTEIN TPR"/>
    <property type="match status" value="1"/>
</dbReference>
<gene>
    <name evidence="3" type="ORF">TCNE_LOCUS6499</name>
</gene>
<protein>
    <submittedName>
        <fullName evidence="5">Coiled-coil domain-containing protein 186</fullName>
    </submittedName>
</protein>
<dbReference type="GO" id="GO:0017056">
    <property type="term" value="F:structural constituent of nuclear pore"/>
    <property type="evidence" value="ECO:0007669"/>
    <property type="project" value="TreeGrafter"/>
</dbReference>
<dbReference type="GO" id="GO:1901673">
    <property type="term" value="P:regulation of mitotic spindle assembly"/>
    <property type="evidence" value="ECO:0007669"/>
    <property type="project" value="TreeGrafter"/>
</dbReference>
<proteinExistence type="predicted"/>
<feature type="coiled-coil region" evidence="1">
    <location>
        <begin position="553"/>
        <end position="759"/>
    </location>
</feature>
<dbReference type="GO" id="GO:0005643">
    <property type="term" value="C:nuclear pore"/>
    <property type="evidence" value="ECO:0007669"/>
    <property type="project" value="TreeGrafter"/>
</dbReference>
<dbReference type="EMBL" id="UYWY01019503">
    <property type="protein sequence ID" value="VDM37820.1"/>
    <property type="molecule type" value="Genomic_DNA"/>
</dbReference>
<reference evidence="3 4" key="2">
    <citation type="submission" date="2018-11" db="EMBL/GenBank/DDBJ databases">
        <authorList>
            <consortium name="Pathogen Informatics"/>
        </authorList>
    </citation>
    <scope>NUCLEOTIDE SEQUENCE [LARGE SCALE GENOMIC DNA]</scope>
</reference>
<feature type="coiled-coil region" evidence="1">
    <location>
        <begin position="287"/>
        <end position="457"/>
    </location>
</feature>
<evidence type="ECO:0000256" key="1">
    <source>
        <dbReference type="SAM" id="Coils"/>
    </source>
</evidence>
<dbReference type="InterPro" id="IPR035899">
    <property type="entry name" value="DBL_dom_sf"/>
</dbReference>
<keyword evidence="4" id="KW-1185">Reference proteome</keyword>
<keyword evidence="1" id="KW-0175">Coiled coil</keyword>
<dbReference type="AlphaFoldDB" id="A0A183UDC9"/>
<feature type="compositionally biased region" description="Polar residues" evidence="2">
    <location>
        <begin position="47"/>
        <end position="63"/>
    </location>
</feature>
<dbReference type="PANTHER" id="PTHR18898">
    <property type="entry name" value="NUCLEOPROTEIN TPR-RELATED"/>
    <property type="match status" value="1"/>
</dbReference>
<evidence type="ECO:0000313" key="3">
    <source>
        <dbReference type="EMBL" id="VDM37820.1"/>
    </source>
</evidence>
<evidence type="ECO:0000313" key="4">
    <source>
        <dbReference type="Proteomes" id="UP000050794"/>
    </source>
</evidence>
<feature type="coiled-coil region" evidence="1">
    <location>
        <begin position="101"/>
        <end position="128"/>
    </location>
</feature>
<evidence type="ECO:0000256" key="2">
    <source>
        <dbReference type="SAM" id="MobiDB-lite"/>
    </source>
</evidence>
<reference evidence="5" key="1">
    <citation type="submission" date="2016-06" db="UniProtKB">
        <authorList>
            <consortium name="WormBaseParasite"/>
        </authorList>
    </citation>
    <scope>IDENTIFICATION</scope>
</reference>
<evidence type="ECO:0000313" key="5">
    <source>
        <dbReference type="WBParaSite" id="TCNE_0000649901-mRNA-1"/>
    </source>
</evidence>
<accession>A0A183UDC9</accession>
<feature type="region of interest" description="Disordered" evidence="2">
    <location>
        <begin position="1"/>
        <end position="64"/>
    </location>
</feature>
<name>A0A183UDC9_TOXCA</name>
<sequence length="764" mass="87205">MDGQGSSGENTSGHAGFKDPTMEEGNTDSVSEVMEESTDVLHHRSLFGTSASAQPVSANSDETAASAEANLAPASASALETAASCSATSIPLHHGSTTPATNVLSSEVEELKREKVQIAQELFVLSEQHSALQTKCCKLSETVEAQTAELESMIKDRRQRMSVMRELEAERDRLMMAKNECEQKAEMVSRQKQDYESRVERLMHDKCLLAADVQSLKEELEKSTAKNCLLQTKIDEVGKDKRMFEFEKECWAQEKEIYLRNREWFTNEIKDRDTKLTLLRIESARIVGELEAQKATLSDEVDAAKENLNKAQLQNSAKDEQIAKLNERIKEVLDDRAARVNKMEEELLAAERVMSVYKEASEDAEKHLSQLRIDYDEQGKLLEESKEAYEAIRSQMESQEEAQEQEIRIRAYEAIRSQMESQEEAQEQEIRIREQKINDLNDELAKANDLLKSKHRLSLTDDEISALSHSAAAACSLIRSGVSLTGIYREHCRVVAELEETKNENMRLEEHFRELVEIRHLLHAYEVSKVSMSRDTDSPPMSEEDRDVLWSSIGELQRVNQKLMSELRAAQANNQKAIDDANNTEIKRLAQDLDEATKRLDTMKDYSNKQDIVIEKLKEQRDSYKRVADERKTEEESTVISRELSDARVLIAQLKVQAERAEKMLDIYREEKQQAEKILQDRIDQQITLICGLRKTNGKLEADFELQKQTQELLKKQAEADEQQLNNLQEKNAKLSADLKVLNERLLKAQEELMNSKGELAKYK</sequence>
<feature type="coiled-coil region" evidence="1">
    <location>
        <begin position="160"/>
        <end position="205"/>
    </location>
</feature>